<dbReference type="Gene3D" id="1.10.287.1080">
    <property type="entry name" value="MazG-like"/>
    <property type="match status" value="1"/>
</dbReference>
<dbReference type="RefSeq" id="WP_032524418.1">
    <property type="nucleotide sequence ID" value="NZ_CP138934.1"/>
</dbReference>
<dbReference type="CDD" id="cd11541">
    <property type="entry name" value="NTP-PPase_u4"/>
    <property type="match status" value="1"/>
</dbReference>
<proteinExistence type="predicted"/>
<dbReference type="eggNOG" id="COG1694">
    <property type="taxonomic scope" value="Bacteria"/>
</dbReference>
<evidence type="ECO:0000259" key="1">
    <source>
        <dbReference type="Pfam" id="PF03819"/>
    </source>
</evidence>
<gene>
    <name evidence="2" type="ORF">EU91_0921</name>
</gene>
<dbReference type="InterPro" id="IPR004518">
    <property type="entry name" value="MazG-like_dom"/>
</dbReference>
<organism evidence="2 3">
    <name type="scientific">Prochlorococcus marinus str. GP2</name>
    <dbReference type="NCBI Taxonomy" id="59925"/>
    <lineage>
        <taxon>Bacteria</taxon>
        <taxon>Bacillati</taxon>
        <taxon>Cyanobacteriota</taxon>
        <taxon>Cyanophyceae</taxon>
        <taxon>Synechococcales</taxon>
        <taxon>Prochlorococcaceae</taxon>
        <taxon>Prochlorococcus</taxon>
    </lineage>
</organism>
<feature type="domain" description="NTP pyrophosphohydrolase MazG-like" evidence="1">
    <location>
        <begin position="29"/>
        <end position="97"/>
    </location>
</feature>
<dbReference type="PIRSF" id="PIRSF006639">
    <property type="entry name" value="UCP006639_pph"/>
    <property type="match status" value="1"/>
</dbReference>
<dbReference type="OrthoDB" id="350573at2"/>
<dbReference type="InterPro" id="IPR011379">
    <property type="entry name" value="MazG-related_GP37"/>
</dbReference>
<evidence type="ECO:0000313" key="2">
    <source>
        <dbReference type="EMBL" id="KGF87886.1"/>
    </source>
</evidence>
<reference evidence="3" key="1">
    <citation type="journal article" date="2014" name="Sci. Data">
        <title>Genomes of diverse isolates of the marine cyanobacterium Prochlorococcus.</title>
        <authorList>
            <person name="Biller S."/>
            <person name="Berube P."/>
            <person name="Thompson J."/>
            <person name="Kelly L."/>
            <person name="Roggensack S."/>
            <person name="Awad L."/>
            <person name="Roache-Johnson K."/>
            <person name="Ding H."/>
            <person name="Giovannoni S.J."/>
            <person name="Moore L.R."/>
            <person name="Chisholm S.W."/>
        </authorList>
    </citation>
    <scope>NUCLEOTIDE SEQUENCE [LARGE SCALE GENOMIC DNA]</scope>
    <source>
        <strain evidence="3">GP2</strain>
    </source>
</reference>
<dbReference type="Pfam" id="PF03819">
    <property type="entry name" value="MazG"/>
    <property type="match status" value="1"/>
</dbReference>
<dbReference type="Proteomes" id="UP000030598">
    <property type="component" value="Unassembled WGS sequence"/>
</dbReference>
<dbReference type="STRING" id="59925.EU91_0921"/>
<accession>A0A0A1ZH52</accession>
<evidence type="ECO:0000313" key="3">
    <source>
        <dbReference type="Proteomes" id="UP000030598"/>
    </source>
</evidence>
<comment type="caution">
    <text evidence="2">The sequence shown here is derived from an EMBL/GenBank/DDBJ whole genome shotgun (WGS) entry which is preliminary data.</text>
</comment>
<name>A0A0A1ZH52_PROMR</name>
<dbReference type="AlphaFoldDB" id="A0A0A1ZH52"/>
<sequence length="109" mass="12179">MDFKTYQKKARETAQYPDIGSNNIYPTLGLVGEAGEVAEKVKKVIRDKNGIFDNESKLGIKKELGDVLWYISNLCTELNFNLEDVAIQNLEKLKLRAAKGKISGSGDDR</sequence>
<dbReference type="SUPFAM" id="SSF101386">
    <property type="entry name" value="all-alpha NTP pyrophosphatases"/>
    <property type="match status" value="1"/>
</dbReference>
<protein>
    <recommendedName>
        <fullName evidence="1">NTP pyrophosphohydrolase MazG-like domain-containing protein</fullName>
    </recommendedName>
</protein>
<dbReference type="EMBL" id="JNAH01000004">
    <property type="protein sequence ID" value="KGF87886.1"/>
    <property type="molecule type" value="Genomic_DNA"/>
</dbReference>